<dbReference type="AlphaFoldDB" id="A0A3P7NJL0"/>
<sequence length="73" mass="7997">MANTPELSATRDSDEQPVVRGMDTDDTASEDGQQREFPETDGYPVATAEVSANDELKEAYDGISELNHCKSNF</sequence>
<name>A0A3P7NJL0_DIBLA</name>
<dbReference type="Proteomes" id="UP000281553">
    <property type="component" value="Unassembled WGS sequence"/>
</dbReference>
<protein>
    <submittedName>
        <fullName evidence="2">Uncharacterized protein</fullName>
    </submittedName>
</protein>
<evidence type="ECO:0000313" key="2">
    <source>
        <dbReference type="EMBL" id="VDN42994.1"/>
    </source>
</evidence>
<reference evidence="2 3" key="1">
    <citation type="submission" date="2018-11" db="EMBL/GenBank/DDBJ databases">
        <authorList>
            <consortium name="Pathogen Informatics"/>
        </authorList>
    </citation>
    <scope>NUCLEOTIDE SEQUENCE [LARGE SCALE GENOMIC DNA]</scope>
</reference>
<gene>
    <name evidence="2" type="ORF">DILT_LOCUS18961</name>
</gene>
<organism evidence="2 3">
    <name type="scientific">Dibothriocephalus latus</name>
    <name type="common">Fish tapeworm</name>
    <name type="synonym">Diphyllobothrium latum</name>
    <dbReference type="NCBI Taxonomy" id="60516"/>
    <lineage>
        <taxon>Eukaryota</taxon>
        <taxon>Metazoa</taxon>
        <taxon>Spiralia</taxon>
        <taxon>Lophotrochozoa</taxon>
        <taxon>Platyhelminthes</taxon>
        <taxon>Cestoda</taxon>
        <taxon>Eucestoda</taxon>
        <taxon>Diphyllobothriidea</taxon>
        <taxon>Diphyllobothriidae</taxon>
        <taxon>Dibothriocephalus</taxon>
    </lineage>
</organism>
<proteinExistence type="predicted"/>
<evidence type="ECO:0000313" key="3">
    <source>
        <dbReference type="Proteomes" id="UP000281553"/>
    </source>
</evidence>
<dbReference type="EMBL" id="UYRU01106382">
    <property type="protein sequence ID" value="VDN42994.1"/>
    <property type="molecule type" value="Genomic_DNA"/>
</dbReference>
<keyword evidence="3" id="KW-1185">Reference proteome</keyword>
<evidence type="ECO:0000256" key="1">
    <source>
        <dbReference type="SAM" id="MobiDB-lite"/>
    </source>
</evidence>
<accession>A0A3P7NJL0</accession>
<feature type="region of interest" description="Disordered" evidence="1">
    <location>
        <begin position="1"/>
        <end position="46"/>
    </location>
</feature>